<dbReference type="Gene3D" id="1.10.4010.10">
    <property type="entry name" value="Type II deoxyuridine triphosphatase"/>
    <property type="match status" value="1"/>
</dbReference>
<evidence type="ECO:0000313" key="1">
    <source>
        <dbReference type="EMBL" id="GAE30145.1"/>
    </source>
</evidence>
<proteinExistence type="predicted"/>
<dbReference type="OrthoDB" id="5506143at2"/>
<dbReference type="RefSeq" id="WP_035342537.1">
    <property type="nucleotide sequence ID" value="NZ_BAUU01000009.1"/>
</dbReference>
<dbReference type="InterPro" id="IPR016947">
    <property type="entry name" value="UCP030140"/>
</dbReference>
<name>W4QDL6_9BACI</name>
<dbReference type="Pfam" id="PF08761">
    <property type="entry name" value="dUTPase_2"/>
    <property type="match status" value="1"/>
</dbReference>
<organism evidence="1 2">
    <name type="scientific">Halalkalibacter hemicellulosilyticusJCM 9152</name>
    <dbReference type="NCBI Taxonomy" id="1236971"/>
    <lineage>
        <taxon>Bacteria</taxon>
        <taxon>Bacillati</taxon>
        <taxon>Bacillota</taxon>
        <taxon>Bacilli</taxon>
        <taxon>Bacillales</taxon>
        <taxon>Bacillaceae</taxon>
        <taxon>Halalkalibacter</taxon>
    </lineage>
</organism>
<dbReference type="AlphaFoldDB" id="W4QDL6"/>
<sequence length="163" mass="18761">MNIQTLFAIQKKLNDRIMAEHQLVESDLFQEQLLAFLVEIGELANETRCFKYWSRKGASEQKVILEEYVDGVHFLLTIGLALSYTDVKVNDTASANQGMLTERFLTVMKLTHQLEAIKDIDTYNELFEAYIALGMALGFTMAEIEQAYLEKNKVNHQRQDEGY</sequence>
<comment type="caution">
    <text evidence="1">The sequence shown here is derived from an EMBL/GenBank/DDBJ whole genome shotgun (WGS) entry which is preliminary data.</text>
</comment>
<dbReference type="InterPro" id="IPR014871">
    <property type="entry name" value="dUTPase/dCTP_pyrophosphatase"/>
</dbReference>
<dbReference type="STRING" id="1236971.JCM9152_1542"/>
<gene>
    <name evidence="1" type="ORF">JCM9152_1542</name>
</gene>
<protein>
    <submittedName>
        <fullName evidence="1">Dimeric dUTPase</fullName>
    </submittedName>
</protein>
<dbReference type="CDD" id="cd11527">
    <property type="entry name" value="NTP-PPase_dUTPase"/>
    <property type="match status" value="1"/>
</dbReference>
<reference evidence="1" key="1">
    <citation type="journal article" date="2014" name="Genome Announc.">
        <title>Draft Genome Sequences of Three Alkaliphilic Bacillus Strains, Bacillus wakoensis JCM 9140T, Bacillus akibai JCM 9157T, and Bacillus hemicellulosilyticus JCM 9152T.</title>
        <authorList>
            <person name="Yuki M."/>
            <person name="Oshima K."/>
            <person name="Suda W."/>
            <person name="Oshida Y."/>
            <person name="Kitamura K."/>
            <person name="Iida T."/>
            <person name="Hattori M."/>
            <person name="Ohkuma M."/>
        </authorList>
    </citation>
    <scope>NUCLEOTIDE SEQUENCE [LARGE SCALE GENOMIC DNA]</scope>
    <source>
        <strain evidence="1">JCM 9152</strain>
    </source>
</reference>
<dbReference type="EMBL" id="BAUU01000009">
    <property type="protein sequence ID" value="GAE30145.1"/>
    <property type="molecule type" value="Genomic_DNA"/>
</dbReference>
<accession>W4QDL6</accession>
<dbReference type="Proteomes" id="UP000018895">
    <property type="component" value="Unassembled WGS sequence"/>
</dbReference>
<keyword evidence="2" id="KW-1185">Reference proteome</keyword>
<evidence type="ECO:0000313" key="2">
    <source>
        <dbReference type="Proteomes" id="UP000018895"/>
    </source>
</evidence>
<dbReference type="PIRSF" id="PIRSF030140">
    <property type="entry name" value="UCP030140"/>
    <property type="match status" value="1"/>
</dbReference>
<dbReference type="SUPFAM" id="SSF101386">
    <property type="entry name" value="all-alpha NTP pyrophosphatases"/>
    <property type="match status" value="1"/>
</dbReference>